<protein>
    <submittedName>
        <fullName evidence="1">Uncharacterized protein</fullName>
    </submittedName>
</protein>
<evidence type="ECO:0000313" key="1">
    <source>
        <dbReference type="EMBL" id="GGC16774.1"/>
    </source>
</evidence>
<reference evidence="1" key="1">
    <citation type="journal article" date="2014" name="Int. J. Syst. Evol. Microbiol.">
        <title>Complete genome sequence of Corynebacterium casei LMG S-19264T (=DSM 44701T), isolated from a smear-ripened cheese.</title>
        <authorList>
            <consortium name="US DOE Joint Genome Institute (JGI-PGF)"/>
            <person name="Walter F."/>
            <person name="Albersmeier A."/>
            <person name="Kalinowski J."/>
            <person name="Ruckert C."/>
        </authorList>
    </citation>
    <scope>NUCLEOTIDE SEQUENCE</scope>
    <source>
        <strain evidence="1">CGMCC 1.15095</strain>
    </source>
</reference>
<keyword evidence="2" id="KW-1185">Reference proteome</keyword>
<evidence type="ECO:0000313" key="2">
    <source>
        <dbReference type="Proteomes" id="UP000608154"/>
    </source>
</evidence>
<accession>A0A916X7F6</accession>
<dbReference type="AlphaFoldDB" id="A0A916X7F6"/>
<proteinExistence type="predicted"/>
<dbReference type="EMBL" id="BMHK01000070">
    <property type="protein sequence ID" value="GGC16774.1"/>
    <property type="molecule type" value="Genomic_DNA"/>
</dbReference>
<name>A0A916X7F6_9SPHN</name>
<dbReference type="Proteomes" id="UP000608154">
    <property type="component" value="Unassembled WGS sequence"/>
</dbReference>
<reference evidence="1" key="2">
    <citation type="submission" date="2020-09" db="EMBL/GenBank/DDBJ databases">
        <authorList>
            <person name="Sun Q."/>
            <person name="Zhou Y."/>
        </authorList>
    </citation>
    <scope>NUCLEOTIDE SEQUENCE</scope>
    <source>
        <strain evidence="1">CGMCC 1.15095</strain>
    </source>
</reference>
<gene>
    <name evidence="1" type="ORF">GCM10011494_39580</name>
</gene>
<organism evidence="1 2">
    <name type="scientific">Novosphingobium endophyticum</name>
    <dbReference type="NCBI Taxonomy" id="1955250"/>
    <lineage>
        <taxon>Bacteria</taxon>
        <taxon>Pseudomonadati</taxon>
        <taxon>Pseudomonadota</taxon>
        <taxon>Alphaproteobacteria</taxon>
        <taxon>Sphingomonadales</taxon>
        <taxon>Sphingomonadaceae</taxon>
        <taxon>Novosphingobium</taxon>
    </lineage>
</organism>
<comment type="caution">
    <text evidence="1">The sequence shown here is derived from an EMBL/GenBank/DDBJ whole genome shotgun (WGS) entry which is preliminary data.</text>
</comment>
<sequence>MPNKAGGEAPLDQGADSAHIDGAVEVLGHESTAHRDAAHACGLGEQSLQARWFAFGHHPDQSDFAAIGHRGIN</sequence>